<accession>A0A6J2Y406</accession>
<evidence type="ECO:0000256" key="1">
    <source>
        <dbReference type="ARBA" id="ARBA00004123"/>
    </source>
</evidence>
<feature type="region of interest" description="Disordered" evidence="10">
    <location>
        <begin position="77"/>
        <end position="101"/>
    </location>
</feature>
<feature type="region of interest" description="Disordered" evidence="10">
    <location>
        <begin position="148"/>
        <end position="182"/>
    </location>
</feature>
<dbReference type="OrthoDB" id="6159439at2759"/>
<comment type="subcellular location">
    <subcellularLocation>
        <location evidence="1 7 8">Nucleus</location>
    </subcellularLocation>
</comment>
<dbReference type="PANTHER" id="PTHR45659:SF4">
    <property type="entry name" value="HOMEOBOX PROTEIN ABDOMINAL-A"/>
    <property type="match status" value="1"/>
</dbReference>
<keyword evidence="12" id="KW-1185">Reference proteome</keyword>
<dbReference type="InterPro" id="IPR001356">
    <property type="entry name" value="HD"/>
</dbReference>
<dbReference type="GO" id="GO:0005634">
    <property type="term" value="C:nucleus"/>
    <property type="evidence" value="ECO:0007669"/>
    <property type="project" value="UniProtKB-SubCell"/>
</dbReference>
<dbReference type="PANTHER" id="PTHR45659">
    <property type="entry name" value="HOMEOBOX PROTEIN HOX"/>
    <property type="match status" value="1"/>
</dbReference>
<dbReference type="SUPFAM" id="SSF46689">
    <property type="entry name" value="Homeodomain-like"/>
    <property type="match status" value="1"/>
</dbReference>
<dbReference type="InterPro" id="IPR020479">
    <property type="entry name" value="HD_metazoa"/>
</dbReference>
<dbReference type="Gene3D" id="1.10.10.60">
    <property type="entry name" value="Homeodomain-like"/>
    <property type="match status" value="1"/>
</dbReference>
<dbReference type="PROSITE" id="PS00032">
    <property type="entry name" value="ANTENNAPEDIA"/>
    <property type="match status" value="1"/>
</dbReference>
<evidence type="ECO:0000256" key="9">
    <source>
        <dbReference type="RuleBase" id="RU004442"/>
    </source>
</evidence>
<evidence type="ECO:0000256" key="8">
    <source>
        <dbReference type="RuleBase" id="RU000682"/>
    </source>
</evidence>
<dbReference type="CDD" id="cd00086">
    <property type="entry name" value="homeodomain"/>
    <property type="match status" value="1"/>
</dbReference>
<dbReference type="InParanoid" id="A0A6J2Y406"/>
<dbReference type="GO" id="GO:0009952">
    <property type="term" value="P:anterior/posterior pattern specification"/>
    <property type="evidence" value="ECO:0007669"/>
    <property type="project" value="TreeGrafter"/>
</dbReference>
<protein>
    <submittedName>
        <fullName evidence="13">Homeobox protein Hox-A5-like</fullName>
    </submittedName>
</protein>
<dbReference type="GO" id="GO:0000981">
    <property type="term" value="F:DNA-binding transcription factor activity, RNA polymerase II-specific"/>
    <property type="evidence" value="ECO:0007669"/>
    <property type="project" value="InterPro"/>
</dbReference>
<dbReference type="PROSITE" id="PS00027">
    <property type="entry name" value="HOMEOBOX_1"/>
    <property type="match status" value="1"/>
</dbReference>
<dbReference type="InterPro" id="IPR017995">
    <property type="entry name" value="Homeobox_antennapedia"/>
</dbReference>
<comment type="similarity">
    <text evidence="2 9">Belongs to the Antp homeobox family.</text>
</comment>
<dbReference type="PRINTS" id="PR00025">
    <property type="entry name" value="ANTENNAPEDIA"/>
</dbReference>
<keyword evidence="5 7" id="KW-0371">Homeobox</keyword>
<dbReference type="InterPro" id="IPR017970">
    <property type="entry name" value="Homeobox_CS"/>
</dbReference>
<proteinExistence type="inferred from homology"/>
<feature type="DNA-binding region" description="Homeobox" evidence="7">
    <location>
        <begin position="255"/>
        <end position="314"/>
    </location>
</feature>
<dbReference type="PRINTS" id="PR00024">
    <property type="entry name" value="HOMEOBOX"/>
</dbReference>
<organism evidence="12 13">
    <name type="scientific">Sitophilus oryzae</name>
    <name type="common">Rice weevil</name>
    <name type="synonym">Curculio oryzae</name>
    <dbReference type="NCBI Taxonomy" id="7048"/>
    <lineage>
        <taxon>Eukaryota</taxon>
        <taxon>Metazoa</taxon>
        <taxon>Ecdysozoa</taxon>
        <taxon>Arthropoda</taxon>
        <taxon>Hexapoda</taxon>
        <taxon>Insecta</taxon>
        <taxon>Pterygota</taxon>
        <taxon>Neoptera</taxon>
        <taxon>Endopterygota</taxon>
        <taxon>Coleoptera</taxon>
        <taxon>Polyphaga</taxon>
        <taxon>Cucujiformia</taxon>
        <taxon>Curculionidae</taxon>
        <taxon>Dryophthorinae</taxon>
        <taxon>Sitophilus</taxon>
    </lineage>
</organism>
<name>A0A6J2Y406_SITOR</name>
<evidence type="ECO:0000313" key="13">
    <source>
        <dbReference type="RefSeq" id="XP_030758543.1"/>
    </source>
</evidence>
<gene>
    <name evidence="13" type="primary">LOC115884193</name>
</gene>
<evidence type="ECO:0000259" key="11">
    <source>
        <dbReference type="PROSITE" id="PS50071"/>
    </source>
</evidence>
<evidence type="ECO:0000256" key="4">
    <source>
        <dbReference type="ARBA" id="ARBA00023125"/>
    </source>
</evidence>
<dbReference type="Proteomes" id="UP000504635">
    <property type="component" value="Unplaced"/>
</dbReference>
<dbReference type="Pfam" id="PF00046">
    <property type="entry name" value="Homeodomain"/>
    <property type="match status" value="1"/>
</dbReference>
<evidence type="ECO:0000256" key="3">
    <source>
        <dbReference type="ARBA" id="ARBA00022473"/>
    </source>
</evidence>
<evidence type="ECO:0000256" key="5">
    <source>
        <dbReference type="ARBA" id="ARBA00023155"/>
    </source>
</evidence>
<dbReference type="GO" id="GO:0000978">
    <property type="term" value="F:RNA polymerase II cis-regulatory region sequence-specific DNA binding"/>
    <property type="evidence" value="ECO:0007669"/>
    <property type="project" value="TreeGrafter"/>
</dbReference>
<evidence type="ECO:0000256" key="2">
    <source>
        <dbReference type="ARBA" id="ARBA00009107"/>
    </source>
</evidence>
<dbReference type="InterPro" id="IPR001827">
    <property type="entry name" value="Homeobox_Antennapedia_CS"/>
</dbReference>
<evidence type="ECO:0000256" key="10">
    <source>
        <dbReference type="SAM" id="MobiDB-lite"/>
    </source>
</evidence>
<dbReference type="SMART" id="SM00389">
    <property type="entry name" value="HOX"/>
    <property type="match status" value="1"/>
</dbReference>
<dbReference type="PROSITE" id="PS50071">
    <property type="entry name" value="HOMEOBOX_2"/>
    <property type="match status" value="1"/>
</dbReference>
<dbReference type="InterPro" id="IPR050296">
    <property type="entry name" value="Antp_homeobox"/>
</dbReference>
<feature type="domain" description="Homeobox" evidence="11">
    <location>
        <begin position="253"/>
        <end position="313"/>
    </location>
</feature>
<dbReference type="InterPro" id="IPR009057">
    <property type="entry name" value="Homeodomain-like_sf"/>
</dbReference>
<evidence type="ECO:0000256" key="7">
    <source>
        <dbReference type="PROSITE-ProRule" id="PRU00108"/>
    </source>
</evidence>
<dbReference type="GeneID" id="115884193"/>
<feature type="region of interest" description="Disordered" evidence="10">
    <location>
        <begin position="376"/>
        <end position="398"/>
    </location>
</feature>
<keyword evidence="4 7" id="KW-0238">DNA-binding</keyword>
<keyword evidence="3" id="KW-0217">Developmental protein</keyword>
<dbReference type="FunFam" id="1.10.10.60:FF:000017">
    <property type="entry name" value="Homeobox protein antennapedia"/>
    <property type="match status" value="1"/>
</dbReference>
<dbReference type="KEGG" id="soy:115884193"/>
<reference evidence="13" key="1">
    <citation type="submission" date="2025-08" db="UniProtKB">
        <authorList>
            <consortium name="RefSeq"/>
        </authorList>
    </citation>
    <scope>IDENTIFICATION</scope>
    <source>
        <tissue evidence="13">Gonads</tissue>
    </source>
</reference>
<dbReference type="RefSeq" id="XP_030758543.1">
    <property type="nucleotide sequence ID" value="XM_030902683.1"/>
</dbReference>
<sequence>MSGSTQYCDFWNGQNGGESAGYQKGDCFGQGGYFGGYNGQIGYSGHEFNAYSPYNFIQNHHLQQQQSSNNFPVPIKEEPSTTSAQHRAPYGSTCRYSSPKTSRIQIRTVRRTIPTSPPPTNINHLHQQQHFAGAYDLGFVNGDRRRGTNEAAAAVSPTGSMKESEVNEGSLDTSKSKKEDSPALRALLNKPTHEKITYDYSTLRKSTESDESPHRYVCGEKDGSSAPDSEYSSDNVAKNIYPWMKTNAETANQGSKRTRQTYTRFQTLELEKEFHSNKYLNRRRRIEIAHSLCLTERQIKIWFQNRRMKAKKDSKYGLSYDFTSASEDINMNQQGSSFPSNSSFKNFYMGSPTGSAISENSPYGLEIQTGDQARNPFCVNDQELPPHLKNLPIPPISP</sequence>
<feature type="region of interest" description="Disordered" evidence="10">
    <location>
        <begin position="204"/>
        <end position="233"/>
    </location>
</feature>
<dbReference type="AlphaFoldDB" id="A0A6J2Y406"/>
<evidence type="ECO:0000256" key="6">
    <source>
        <dbReference type="ARBA" id="ARBA00023242"/>
    </source>
</evidence>
<feature type="compositionally biased region" description="Basic and acidic residues" evidence="10">
    <location>
        <begin position="205"/>
        <end position="223"/>
    </location>
</feature>
<evidence type="ECO:0000313" key="12">
    <source>
        <dbReference type="Proteomes" id="UP000504635"/>
    </source>
</evidence>
<keyword evidence="6 7" id="KW-0539">Nucleus</keyword>